<evidence type="ECO:0000256" key="1">
    <source>
        <dbReference type="SAM" id="MobiDB-lite"/>
    </source>
</evidence>
<dbReference type="RefSeq" id="XP_012942845.1">
    <property type="nucleotide sequence ID" value="XM_013087391.2"/>
</dbReference>
<proteinExistence type="predicted"/>
<evidence type="ECO:0000313" key="4">
    <source>
        <dbReference type="RefSeq" id="XP_012942845.1"/>
    </source>
</evidence>
<feature type="compositionally biased region" description="Basic and acidic residues" evidence="1">
    <location>
        <begin position="1"/>
        <end position="14"/>
    </location>
</feature>
<sequence length="168" mass="20161">MYMKDLDSQLERQWQKKLQKKREDEARQKELEEKEKQKKRQEKKAEKERRRREHEVRREQEILAQSGDTSDEDINREREKQKYNGSHKAGKRGKGKKGGSCVKLVLFSFLALIIALLVAIDFHCNASQRDQLCITYWHPARSQVLAAWTQSKIFLTNFYHRHIEKLFF</sequence>
<accession>A0ABM1A8G8</accession>
<keyword evidence="2" id="KW-0472">Membrane</keyword>
<dbReference type="GeneID" id="101860871"/>
<dbReference type="Proteomes" id="UP000694888">
    <property type="component" value="Unplaced"/>
</dbReference>
<evidence type="ECO:0000256" key="2">
    <source>
        <dbReference type="SAM" id="Phobius"/>
    </source>
</evidence>
<keyword evidence="2" id="KW-1133">Transmembrane helix</keyword>
<feature type="region of interest" description="Disordered" evidence="1">
    <location>
        <begin position="1"/>
        <end position="98"/>
    </location>
</feature>
<reference evidence="4" key="1">
    <citation type="submission" date="2025-08" db="UniProtKB">
        <authorList>
            <consortium name="RefSeq"/>
        </authorList>
    </citation>
    <scope>IDENTIFICATION</scope>
</reference>
<gene>
    <name evidence="4" type="primary">LOC101860871</name>
</gene>
<protein>
    <submittedName>
        <fullName evidence="4">Leucine-rich repeat-containing protein 59</fullName>
    </submittedName>
</protein>
<feature type="compositionally biased region" description="Basic and acidic residues" evidence="1">
    <location>
        <begin position="73"/>
        <end position="82"/>
    </location>
</feature>
<organism evidence="3 4">
    <name type="scientific">Aplysia californica</name>
    <name type="common">California sea hare</name>
    <dbReference type="NCBI Taxonomy" id="6500"/>
    <lineage>
        <taxon>Eukaryota</taxon>
        <taxon>Metazoa</taxon>
        <taxon>Spiralia</taxon>
        <taxon>Lophotrochozoa</taxon>
        <taxon>Mollusca</taxon>
        <taxon>Gastropoda</taxon>
        <taxon>Heterobranchia</taxon>
        <taxon>Euthyneura</taxon>
        <taxon>Tectipleura</taxon>
        <taxon>Aplysiida</taxon>
        <taxon>Aplysioidea</taxon>
        <taxon>Aplysiidae</taxon>
        <taxon>Aplysia</taxon>
    </lineage>
</organism>
<feature type="compositionally biased region" description="Basic residues" evidence="1">
    <location>
        <begin position="88"/>
        <end position="97"/>
    </location>
</feature>
<keyword evidence="3" id="KW-1185">Reference proteome</keyword>
<feature type="compositionally biased region" description="Basic and acidic residues" evidence="1">
    <location>
        <begin position="43"/>
        <end position="61"/>
    </location>
</feature>
<feature type="compositionally biased region" description="Basic and acidic residues" evidence="1">
    <location>
        <begin position="21"/>
        <end position="36"/>
    </location>
</feature>
<feature type="transmembrane region" description="Helical" evidence="2">
    <location>
        <begin position="101"/>
        <end position="120"/>
    </location>
</feature>
<keyword evidence="2" id="KW-0812">Transmembrane</keyword>
<name>A0ABM1A8G8_APLCA</name>
<evidence type="ECO:0000313" key="3">
    <source>
        <dbReference type="Proteomes" id="UP000694888"/>
    </source>
</evidence>